<dbReference type="Pfam" id="PF20461">
    <property type="entry name" value="DUF6714"/>
    <property type="match status" value="1"/>
</dbReference>
<dbReference type="InterPro" id="IPR046560">
    <property type="entry name" value="DUF6714"/>
</dbReference>
<comment type="caution">
    <text evidence="2">The sequence shown here is derived from an EMBL/GenBank/DDBJ whole genome shotgun (WGS) entry which is preliminary data.</text>
</comment>
<evidence type="ECO:0000256" key="1">
    <source>
        <dbReference type="SAM" id="MobiDB-lite"/>
    </source>
</evidence>
<name>A0ABQ3C7L7_9GAMM</name>
<proteinExistence type="predicted"/>
<evidence type="ECO:0000313" key="2">
    <source>
        <dbReference type="EMBL" id="GGZ72353.1"/>
    </source>
</evidence>
<protein>
    <submittedName>
        <fullName evidence="2">Uncharacterized protein</fullName>
    </submittedName>
</protein>
<keyword evidence="3" id="KW-1185">Reference proteome</keyword>
<sequence>MEIHELLQSISRAFAAVPRPELSLRQFWLTDQKGMSGTITDEEWKVAAVARTDQNWSDLTAAEIVFYGCQLAHMGASEFCYYLPAYMSYSAQHTGEPLVGNEILGSVLFMLQPSKSHPSHSHEQYSGLSVAQRACISSFLEFVSKRGNEYEQGDAFRALRHWRQPPAVLAMFRKLFYGVMFSVALLPMSASATSCIFPQVTDETVSTAADVFVFRVLSTSINEQAPTERGHALARGNIRVVEKLRGHASYTAFEFSPHPGCGDRFVVGHYYMAFLPAGTGQFQASGANVLDLTTGYREGIDNVRWNPGFRAVSEAVAGKAPLSQLLPPQDRSPLEYSPAPPPPPEPSNHEEHGVLGLMNNCRCASIYPHSALNFVGSREACCAEVDKAVLTGLLRESLVPSAGEPYSPGLVQAYVCSLCAATWLLELPDRASGSWARVKASSRAVR</sequence>
<accession>A0ABQ3C7L7</accession>
<organism evidence="2 3">
    <name type="scientific">Cognatilysobacter xinjiangensis</name>
    <dbReference type="NCBI Taxonomy" id="546892"/>
    <lineage>
        <taxon>Bacteria</taxon>
        <taxon>Pseudomonadati</taxon>
        <taxon>Pseudomonadota</taxon>
        <taxon>Gammaproteobacteria</taxon>
        <taxon>Lysobacterales</taxon>
        <taxon>Lysobacteraceae</taxon>
        <taxon>Cognatilysobacter</taxon>
    </lineage>
</organism>
<feature type="region of interest" description="Disordered" evidence="1">
    <location>
        <begin position="322"/>
        <end position="351"/>
    </location>
</feature>
<evidence type="ECO:0000313" key="3">
    <source>
        <dbReference type="Proteomes" id="UP000643403"/>
    </source>
</evidence>
<dbReference type="EMBL" id="BMXY01000005">
    <property type="protein sequence ID" value="GGZ72353.1"/>
    <property type="molecule type" value="Genomic_DNA"/>
</dbReference>
<dbReference type="Proteomes" id="UP000643403">
    <property type="component" value="Unassembled WGS sequence"/>
</dbReference>
<gene>
    <name evidence="2" type="ORF">GCM10008101_28460</name>
</gene>
<reference evidence="3" key="1">
    <citation type="journal article" date="2019" name="Int. J. Syst. Evol. Microbiol.">
        <title>The Global Catalogue of Microorganisms (GCM) 10K type strain sequencing project: providing services to taxonomists for standard genome sequencing and annotation.</title>
        <authorList>
            <consortium name="The Broad Institute Genomics Platform"/>
            <consortium name="The Broad Institute Genome Sequencing Center for Infectious Disease"/>
            <person name="Wu L."/>
            <person name="Ma J."/>
        </authorList>
    </citation>
    <scope>NUCLEOTIDE SEQUENCE [LARGE SCALE GENOMIC DNA]</scope>
    <source>
        <strain evidence="3">KCTC 22558</strain>
    </source>
</reference>